<dbReference type="Proteomes" id="UP000050280">
    <property type="component" value="Unassembled WGS sequence"/>
</dbReference>
<dbReference type="EMBL" id="LDJX01000009">
    <property type="protein sequence ID" value="KPM30460.1"/>
    <property type="molecule type" value="Genomic_DNA"/>
</dbReference>
<dbReference type="STRING" id="1300341.I595_3481"/>
<feature type="transmembrane region" description="Helical" evidence="1">
    <location>
        <begin position="194"/>
        <end position="221"/>
    </location>
</feature>
<comment type="caution">
    <text evidence="2">The sequence shown here is derived from an EMBL/GenBank/DDBJ whole genome shotgun (WGS) entry which is preliminary data.</text>
</comment>
<name>A0A0N8H3F9_9FLAO</name>
<keyword evidence="1" id="KW-0472">Membrane</keyword>
<proteinExistence type="predicted"/>
<accession>A0A0N8H3F9</accession>
<keyword evidence="3" id="KW-1185">Reference proteome</keyword>
<dbReference type="AlphaFoldDB" id="A0A0N8H3F9"/>
<evidence type="ECO:0000256" key="1">
    <source>
        <dbReference type="SAM" id="Phobius"/>
    </source>
</evidence>
<feature type="transmembrane region" description="Helical" evidence="1">
    <location>
        <begin position="241"/>
        <end position="270"/>
    </location>
</feature>
<organism evidence="2 3">
    <name type="scientific">Croceitalea dokdonensis DOKDO 023</name>
    <dbReference type="NCBI Taxonomy" id="1300341"/>
    <lineage>
        <taxon>Bacteria</taxon>
        <taxon>Pseudomonadati</taxon>
        <taxon>Bacteroidota</taxon>
        <taxon>Flavobacteriia</taxon>
        <taxon>Flavobacteriales</taxon>
        <taxon>Flavobacteriaceae</taxon>
        <taxon>Croceitalea</taxon>
    </lineage>
</organism>
<protein>
    <recommendedName>
        <fullName evidence="4">Glycerophosphoryl diester phosphodiesterase membrane domain-containing protein</fullName>
    </recommendedName>
</protein>
<feature type="transmembrane region" description="Helical" evidence="1">
    <location>
        <begin position="78"/>
        <end position="106"/>
    </location>
</feature>
<evidence type="ECO:0008006" key="4">
    <source>
        <dbReference type="Google" id="ProtNLM"/>
    </source>
</evidence>
<gene>
    <name evidence="2" type="ORF">I595_3481</name>
</gene>
<sequence length="294" mass="33250">MQPTNFIEFKKQRELGEILSDTFGFLRLEFKPFFTTLLKIVGPYLLILLVATGFYLFSFGDLFNIALVTSENSLFSPIILIISGAVLFISSIMVYAVSYGGVLFYIKEYIDHTGTVEFQKVKKQVYANFWSFIGLGFLVGISLLVGFMMCLVPGIYLAVPLGISFAIMVFQNLSATDSYSESFRLVKDNWWNTFAVFIVLYIVVYVASLAFSLPTVIYSWISMGIFSGEFDAESINAFTDPVYLLLNLITRIVQFLMNIVLLVASALIYFNLNEKKNFTGTFERIDNLGKTTEE</sequence>
<dbReference type="OrthoDB" id="1049480at2"/>
<evidence type="ECO:0000313" key="3">
    <source>
        <dbReference type="Proteomes" id="UP000050280"/>
    </source>
</evidence>
<feature type="transmembrane region" description="Helical" evidence="1">
    <location>
        <begin position="155"/>
        <end position="173"/>
    </location>
</feature>
<reference evidence="2 3" key="1">
    <citation type="submission" date="2015-09" db="EMBL/GenBank/DDBJ databases">
        <title>Genome sequence of the marine flavobacterium Croceitalea dokdonensis DOKDO 023 that contains proton- and sodium-pumping rhodopsins.</title>
        <authorList>
            <person name="Kwon S.-K."/>
            <person name="Lee H.K."/>
            <person name="Kwak M.-J."/>
            <person name="Kim J.F."/>
        </authorList>
    </citation>
    <scope>NUCLEOTIDE SEQUENCE [LARGE SCALE GENOMIC DNA]</scope>
    <source>
        <strain evidence="2 3">DOKDO 023</strain>
    </source>
</reference>
<keyword evidence="1" id="KW-0812">Transmembrane</keyword>
<dbReference type="RefSeq" id="WP_054560438.1">
    <property type="nucleotide sequence ID" value="NZ_LDJX01000009.1"/>
</dbReference>
<feature type="transmembrane region" description="Helical" evidence="1">
    <location>
        <begin position="127"/>
        <end position="149"/>
    </location>
</feature>
<feature type="transmembrane region" description="Helical" evidence="1">
    <location>
        <begin position="37"/>
        <end position="58"/>
    </location>
</feature>
<evidence type="ECO:0000313" key="2">
    <source>
        <dbReference type="EMBL" id="KPM30460.1"/>
    </source>
</evidence>
<keyword evidence="1" id="KW-1133">Transmembrane helix</keyword>